<feature type="non-terminal residue" evidence="2">
    <location>
        <position position="86"/>
    </location>
</feature>
<dbReference type="AlphaFoldDB" id="A0A061QX76"/>
<proteinExistence type="predicted"/>
<name>A0A061QX76_9CHLO</name>
<reference evidence="2" key="1">
    <citation type="submission" date="2014-05" db="EMBL/GenBank/DDBJ databases">
        <title>The transcriptome of the halophilic microalga Tetraselmis sp. GSL018 isolated from the Great Salt Lake, Utah.</title>
        <authorList>
            <person name="Jinkerson R.E."/>
            <person name="D'Adamo S."/>
            <person name="Posewitz M.C."/>
        </authorList>
    </citation>
    <scope>NUCLEOTIDE SEQUENCE</scope>
    <source>
        <strain evidence="2">GSL018</strain>
    </source>
</reference>
<organism evidence="2">
    <name type="scientific">Tetraselmis sp. GSL018</name>
    <dbReference type="NCBI Taxonomy" id="582737"/>
    <lineage>
        <taxon>Eukaryota</taxon>
        <taxon>Viridiplantae</taxon>
        <taxon>Chlorophyta</taxon>
        <taxon>core chlorophytes</taxon>
        <taxon>Chlorodendrophyceae</taxon>
        <taxon>Chlorodendrales</taxon>
        <taxon>Chlorodendraceae</taxon>
        <taxon>Tetraselmis</taxon>
    </lineage>
</organism>
<dbReference type="InterPro" id="IPR002859">
    <property type="entry name" value="PKD/REJ-like"/>
</dbReference>
<gene>
    <name evidence="2" type="ORF">TSPGSL018_21641</name>
</gene>
<dbReference type="EMBL" id="GBEZ01023877">
    <property type="protein sequence ID" value="JAC63050.1"/>
    <property type="molecule type" value="Transcribed_RNA"/>
</dbReference>
<sequence>VFEDFIINASKSFDPDDPNPDDPTPPYGPFTFTWDCAPWDDQRGNYWPARSCFIDEFGFLVVDETQKFLRIPAGEMLPNRYQFSVT</sequence>
<dbReference type="Pfam" id="PF02010">
    <property type="entry name" value="REJ"/>
    <property type="match status" value="1"/>
</dbReference>
<feature type="domain" description="PKD/REJ-like" evidence="1">
    <location>
        <begin position="3"/>
        <end position="86"/>
    </location>
</feature>
<evidence type="ECO:0000313" key="2">
    <source>
        <dbReference type="EMBL" id="JAC63050.1"/>
    </source>
</evidence>
<feature type="non-terminal residue" evidence="2">
    <location>
        <position position="1"/>
    </location>
</feature>
<protein>
    <recommendedName>
        <fullName evidence="1">PKD/REJ-like domain-containing protein</fullName>
    </recommendedName>
</protein>
<accession>A0A061QX76</accession>
<evidence type="ECO:0000259" key="1">
    <source>
        <dbReference type="Pfam" id="PF02010"/>
    </source>
</evidence>